<dbReference type="Pfam" id="PF12725">
    <property type="entry name" value="DUF3810"/>
    <property type="match status" value="1"/>
</dbReference>
<sequence>MKQKRQLVKKYALQLGIGCLLLLFLYFYKQQTLWVEASYSRAFYPAFSFLHKILFSWIPFSVGDIFYILAVVVVIGLFGKMIQSIWRKNWNVLLLRFLQLISFCLALYLYFYASWGLNYYRVPLAKQLFLKTDTITLEQHVFVLDKFIARANEIRPQISFAEDRKAMDQELSLLMKDDQAFKGILSKTQVNVKKPLSSTLASYFTVTGYFNPFTQEVQVNQKIPLVSYPFTVVHELSHQMGIGFEDECNFIAFYKLRTHANLQYQYAAYYEAINYLLRTLYLTDPKLFAQYKQKLSPLILKDFEEERLFWDNYRGWVNTISGAFYDGYLKHNNQPEGMARYSLMSRLVIANELKNENQ</sequence>
<accession>A0A928V1S3</accession>
<protein>
    <submittedName>
        <fullName evidence="2">DUF3810 domain-containing protein</fullName>
    </submittedName>
</protein>
<proteinExistence type="predicted"/>
<reference evidence="2" key="1">
    <citation type="submission" date="2018-02" db="EMBL/GenBank/DDBJ databases">
        <authorList>
            <person name="Vasarhelyi B.M."/>
            <person name="Deshmukh S."/>
            <person name="Balint B."/>
            <person name="Kukolya J."/>
        </authorList>
    </citation>
    <scope>NUCLEOTIDE SEQUENCE</scope>
    <source>
        <strain evidence="2">KB22</strain>
    </source>
</reference>
<evidence type="ECO:0000313" key="3">
    <source>
        <dbReference type="Proteomes" id="UP000616201"/>
    </source>
</evidence>
<dbReference type="AlphaFoldDB" id="A0A928V1S3"/>
<name>A0A928V1S3_9SPHI</name>
<evidence type="ECO:0000313" key="2">
    <source>
        <dbReference type="EMBL" id="MBE8715074.1"/>
    </source>
</evidence>
<keyword evidence="1" id="KW-0812">Transmembrane</keyword>
<dbReference type="InterPro" id="IPR024294">
    <property type="entry name" value="DUF3810"/>
</dbReference>
<keyword evidence="1" id="KW-0472">Membrane</keyword>
<dbReference type="RefSeq" id="WP_196936926.1">
    <property type="nucleotide sequence ID" value="NZ_MU158698.1"/>
</dbReference>
<comment type="caution">
    <text evidence="2">The sequence shown here is derived from an EMBL/GenBank/DDBJ whole genome shotgun (WGS) entry which is preliminary data.</text>
</comment>
<feature type="transmembrane region" description="Helical" evidence="1">
    <location>
        <begin position="12"/>
        <end position="28"/>
    </location>
</feature>
<evidence type="ECO:0000256" key="1">
    <source>
        <dbReference type="SAM" id="Phobius"/>
    </source>
</evidence>
<dbReference type="EMBL" id="PRDK01000009">
    <property type="protein sequence ID" value="MBE8715074.1"/>
    <property type="molecule type" value="Genomic_DNA"/>
</dbReference>
<organism evidence="2 3">
    <name type="scientific">Sphingobacterium hungaricum</name>
    <dbReference type="NCBI Taxonomy" id="2082723"/>
    <lineage>
        <taxon>Bacteria</taxon>
        <taxon>Pseudomonadati</taxon>
        <taxon>Bacteroidota</taxon>
        <taxon>Sphingobacteriia</taxon>
        <taxon>Sphingobacteriales</taxon>
        <taxon>Sphingobacteriaceae</taxon>
        <taxon>Sphingobacterium</taxon>
    </lineage>
</organism>
<dbReference type="Proteomes" id="UP000616201">
    <property type="component" value="Unassembled WGS sequence"/>
</dbReference>
<keyword evidence="3" id="KW-1185">Reference proteome</keyword>
<feature type="transmembrane region" description="Helical" evidence="1">
    <location>
        <begin position="54"/>
        <end position="78"/>
    </location>
</feature>
<gene>
    <name evidence="2" type="ORF">C4F49_15425</name>
</gene>
<feature type="transmembrane region" description="Helical" evidence="1">
    <location>
        <begin position="90"/>
        <end position="113"/>
    </location>
</feature>
<keyword evidence="1" id="KW-1133">Transmembrane helix</keyword>